<dbReference type="InterPro" id="IPR036179">
    <property type="entry name" value="Ig-like_dom_sf"/>
</dbReference>
<reference evidence="12" key="2">
    <citation type="submission" date="2025-08" db="UniProtKB">
        <authorList>
            <consortium name="Ensembl"/>
        </authorList>
    </citation>
    <scope>IDENTIFICATION</scope>
</reference>
<evidence type="ECO:0000313" key="13">
    <source>
        <dbReference type="Proteomes" id="UP000694400"/>
    </source>
</evidence>
<evidence type="ECO:0000256" key="3">
    <source>
        <dbReference type="ARBA" id="ARBA00022692"/>
    </source>
</evidence>
<sequence length="519" mass="56263">MGPGTGCERLAQRPALPLRLAAGPLSGKEPCSCPALVPGGLRWPLSQPYPLSLPAGTLGCASVEVGSPVVPLGSAVTASCSVRSRLCRGLQGGQGRGVGDTEVSNLTLPQFNRTQAKLWCWVEWNGTKQRVGLAEIRAGYPPAKPSNLSCLLNLSDYGLTCRWQPGADSHLPTSVVLKCSTSRAPAVTGCTPQGGRSHCTVPRRLLQLYGQMEIWVRLRLDPMDVAQLEPPALQSIQSVPPQTDCVTLAWAVAPSSAHMELWCELRYRPPEDPNWVLVTGIVGQAGTAQCCGLLFGTPYLFQMRCRRHSAHGHWSEWSAARNHTTHEKAPTGKLDAWWSTRPDPAGRRLEVQLRWKAPRQREANGRLLGYRVALGPRRRGREPPTVCNTSDTHCDFTAPAGTRRVYLSAYNAAGESAPRGCPHAGQPLAGLRAVPAGERSLWVHWEAPRAPVAAYVLEWQRVASEPSHCSACWQMERDGAATSALIQGKQGVSGRFQGGPNQLCRVLCPRMTSRSRSSS</sequence>
<dbReference type="FunFam" id="2.60.40.10:FF:000879">
    <property type="entry name" value="Colony stimulating factor 3 receptor"/>
    <property type="match status" value="1"/>
</dbReference>
<keyword evidence="10" id="KW-0393">Immunoglobulin domain</keyword>
<keyword evidence="6" id="KW-1133">Transmembrane helix</keyword>
<organism evidence="12 13">
    <name type="scientific">Anas platyrhynchos</name>
    <name type="common">Mallard</name>
    <name type="synonym">Anas boschas</name>
    <dbReference type="NCBI Taxonomy" id="8839"/>
    <lineage>
        <taxon>Eukaryota</taxon>
        <taxon>Metazoa</taxon>
        <taxon>Chordata</taxon>
        <taxon>Craniata</taxon>
        <taxon>Vertebrata</taxon>
        <taxon>Euteleostomi</taxon>
        <taxon>Archelosauria</taxon>
        <taxon>Archosauria</taxon>
        <taxon>Dinosauria</taxon>
        <taxon>Saurischia</taxon>
        <taxon>Theropoda</taxon>
        <taxon>Coelurosauria</taxon>
        <taxon>Aves</taxon>
        <taxon>Neognathae</taxon>
        <taxon>Galloanserae</taxon>
        <taxon>Anseriformes</taxon>
        <taxon>Anatidae</taxon>
        <taxon>Anatinae</taxon>
        <taxon>Anas</taxon>
    </lineage>
</organism>
<dbReference type="GO" id="GO:0005886">
    <property type="term" value="C:plasma membrane"/>
    <property type="evidence" value="ECO:0007669"/>
    <property type="project" value="UniProtKB-ARBA"/>
</dbReference>
<evidence type="ECO:0000256" key="10">
    <source>
        <dbReference type="ARBA" id="ARBA00023319"/>
    </source>
</evidence>
<dbReference type="InterPro" id="IPR003961">
    <property type="entry name" value="FN3_dom"/>
</dbReference>
<dbReference type="SUPFAM" id="SSF48726">
    <property type="entry name" value="Immunoglobulin"/>
    <property type="match status" value="1"/>
</dbReference>
<dbReference type="InterPro" id="IPR013783">
    <property type="entry name" value="Ig-like_fold"/>
</dbReference>
<evidence type="ECO:0000259" key="11">
    <source>
        <dbReference type="PROSITE" id="PS50853"/>
    </source>
</evidence>
<evidence type="ECO:0000256" key="7">
    <source>
        <dbReference type="ARBA" id="ARBA00023136"/>
    </source>
</evidence>
<dbReference type="InterPro" id="IPR052672">
    <property type="entry name" value="Type1_Cytokine_Rcpt_Type2"/>
</dbReference>
<keyword evidence="8" id="KW-0675">Receptor</keyword>
<keyword evidence="9" id="KW-0325">Glycoprotein</keyword>
<keyword evidence="7" id="KW-0472">Membrane</keyword>
<evidence type="ECO:0000256" key="5">
    <source>
        <dbReference type="ARBA" id="ARBA00022737"/>
    </source>
</evidence>
<dbReference type="CDD" id="cd00063">
    <property type="entry name" value="FN3"/>
    <property type="match status" value="2"/>
</dbReference>
<dbReference type="InterPro" id="IPR036116">
    <property type="entry name" value="FN3_sf"/>
</dbReference>
<evidence type="ECO:0000256" key="4">
    <source>
        <dbReference type="ARBA" id="ARBA00022729"/>
    </source>
</evidence>
<evidence type="ECO:0000256" key="6">
    <source>
        <dbReference type="ARBA" id="ARBA00022989"/>
    </source>
</evidence>
<keyword evidence="3" id="KW-0812">Transmembrane</keyword>
<feature type="domain" description="Fibronectin type-III" evidence="11">
    <location>
        <begin position="229"/>
        <end position="328"/>
    </location>
</feature>
<accession>A0A8B9T3G4</accession>
<name>A0A8B9T3G4_ANAPL</name>
<evidence type="ECO:0000256" key="1">
    <source>
        <dbReference type="ARBA" id="ARBA00004479"/>
    </source>
</evidence>
<evidence type="ECO:0000256" key="2">
    <source>
        <dbReference type="ARBA" id="ARBA00008921"/>
    </source>
</evidence>
<dbReference type="PANTHER" id="PTHR48423">
    <property type="entry name" value="INTERLEUKIN-27 RECEPTOR SUBUNIT ALPHA"/>
    <property type="match status" value="1"/>
</dbReference>
<keyword evidence="4" id="KW-0732">Signal</keyword>
<dbReference type="Ensembl" id="ENSAPLT00020016143.1">
    <property type="protein sequence ID" value="ENSAPLP00020014982.1"/>
    <property type="gene ID" value="ENSAPLG00020010882.1"/>
</dbReference>
<dbReference type="FunFam" id="2.60.40.10:FF:000465">
    <property type="entry name" value="Granulocyte colony-stimulating factor receptor"/>
    <property type="match status" value="1"/>
</dbReference>
<dbReference type="SUPFAM" id="SSF49265">
    <property type="entry name" value="Fibronectin type III"/>
    <property type="match status" value="3"/>
</dbReference>
<evidence type="ECO:0000313" key="12">
    <source>
        <dbReference type="Ensembl" id="ENSAPLP00020014982.1"/>
    </source>
</evidence>
<dbReference type="PANTHER" id="PTHR48423:SF1">
    <property type="entry name" value="INTERLEUKIN-27 RECEPTOR SUBUNIT ALPHA"/>
    <property type="match status" value="1"/>
</dbReference>
<proteinExistence type="inferred from homology"/>
<dbReference type="AlphaFoldDB" id="A0A8B9T3G4"/>
<dbReference type="Gene3D" id="2.60.40.10">
    <property type="entry name" value="Immunoglobulins"/>
    <property type="match status" value="5"/>
</dbReference>
<dbReference type="PROSITE" id="PS50853">
    <property type="entry name" value="FN3"/>
    <property type="match status" value="1"/>
</dbReference>
<comment type="similarity">
    <text evidence="2">Belongs to the type I cytokine receptor family. Type 2 subfamily.</text>
</comment>
<comment type="subcellular location">
    <subcellularLocation>
        <location evidence="1">Membrane</location>
        <topology evidence="1">Single-pass type I membrane protein</topology>
    </subcellularLocation>
</comment>
<evidence type="ECO:0000256" key="9">
    <source>
        <dbReference type="ARBA" id="ARBA00023180"/>
    </source>
</evidence>
<reference evidence="12" key="3">
    <citation type="submission" date="2025-09" db="UniProtKB">
        <authorList>
            <consortium name="Ensembl"/>
        </authorList>
    </citation>
    <scope>IDENTIFICATION</scope>
</reference>
<reference evidence="12" key="1">
    <citation type="submission" date="2019-08" db="EMBL/GenBank/DDBJ databases">
        <title>Three high-quality genomes provides insights into domestication of ducks.</title>
        <authorList>
            <person name="Hou Z.C."/>
            <person name="Zhu F."/>
            <person name="Yin Z.T."/>
            <person name="Zhang F."/>
        </authorList>
    </citation>
    <scope>NUCLEOTIDE SEQUENCE [LARGE SCALE GENOMIC DNA]</scope>
</reference>
<evidence type="ECO:0000256" key="8">
    <source>
        <dbReference type="ARBA" id="ARBA00023170"/>
    </source>
</evidence>
<keyword evidence="5" id="KW-0677">Repeat</keyword>
<dbReference type="Proteomes" id="UP000694400">
    <property type="component" value="Chromosome 24"/>
</dbReference>
<protein>
    <recommendedName>
        <fullName evidence="11">Fibronectin type-III domain-containing protein</fullName>
    </recommendedName>
</protein>